<reference evidence="2 3" key="1">
    <citation type="submission" date="2019-04" db="EMBL/GenBank/DDBJ databases">
        <authorList>
            <person name="Feng G."/>
            <person name="Zhu H."/>
        </authorList>
    </citation>
    <scope>NUCLEOTIDE SEQUENCE [LARGE SCALE GENOMIC DNA]</scope>
    <source>
        <strain evidence="2 3">6HR-1</strain>
    </source>
</reference>
<dbReference type="AlphaFoldDB" id="A0A4Z0NMV1"/>
<evidence type="ECO:0000313" key="3">
    <source>
        <dbReference type="Proteomes" id="UP000297535"/>
    </source>
</evidence>
<sequence>MGSPIGSTYTNPVTVNGYACWNCTDVEKAKQFVNPAARSDGVGTADRTAAQGADQGPDGTGTRPALSAADRAAGLGRLVDRLV</sequence>
<accession>A0A4Z0NMV1</accession>
<protein>
    <submittedName>
        <fullName evidence="2">Uncharacterized protein</fullName>
    </submittedName>
</protein>
<name>A0A4Z0NMV1_9HYPH</name>
<dbReference type="EMBL" id="SRLB01000015">
    <property type="protein sequence ID" value="TGD97199.1"/>
    <property type="molecule type" value="Genomic_DNA"/>
</dbReference>
<evidence type="ECO:0000256" key="1">
    <source>
        <dbReference type="SAM" id="MobiDB-lite"/>
    </source>
</evidence>
<dbReference type="Proteomes" id="UP000297535">
    <property type="component" value="Unassembled WGS sequence"/>
</dbReference>
<feature type="region of interest" description="Disordered" evidence="1">
    <location>
        <begin position="38"/>
        <end position="68"/>
    </location>
</feature>
<evidence type="ECO:0000313" key="2">
    <source>
        <dbReference type="EMBL" id="TGD97199.1"/>
    </source>
</evidence>
<comment type="caution">
    <text evidence="2">The sequence shown here is derived from an EMBL/GenBank/DDBJ whole genome shotgun (WGS) entry which is preliminary data.</text>
</comment>
<organism evidence="2 3">
    <name type="scientific">Methylobacterium nonmethylotrophicum</name>
    <dbReference type="NCBI Taxonomy" id="1141884"/>
    <lineage>
        <taxon>Bacteria</taxon>
        <taxon>Pseudomonadati</taxon>
        <taxon>Pseudomonadota</taxon>
        <taxon>Alphaproteobacteria</taxon>
        <taxon>Hyphomicrobiales</taxon>
        <taxon>Methylobacteriaceae</taxon>
        <taxon>Methylobacterium</taxon>
    </lineage>
</organism>
<dbReference type="OrthoDB" id="7190660at2"/>
<proteinExistence type="predicted"/>
<dbReference type="RefSeq" id="WP_135417142.1">
    <property type="nucleotide sequence ID" value="NZ_SRLB01000015.1"/>
</dbReference>
<keyword evidence="3" id="KW-1185">Reference proteome</keyword>
<gene>
    <name evidence="2" type="ORF">EU555_20790</name>
</gene>